<dbReference type="EnsemblPlants" id="Bo3g184710.1">
    <property type="protein sequence ID" value="Bo3g184710.1"/>
    <property type="gene ID" value="Bo3g184710"/>
</dbReference>
<feature type="compositionally biased region" description="Basic and acidic residues" evidence="1">
    <location>
        <begin position="9"/>
        <end position="36"/>
    </location>
</feature>
<keyword evidence="4" id="KW-1185">Reference proteome</keyword>
<sequence length="167" mass="19141">LEDESSLTKGKEEDRGSDREVSEAGEGKKQRSDLCRRKQCLRSHRFPERSRRSRFHGSHRFPESKARSTGVKAEGNQLAKTKSFYLFSVKDTREGTMMREKARWRDSFITHKAFCDALAEEGARAIPYPILIQSSSLHQTQHNINFSSPHKPSPATITIPMVMMNFL</sequence>
<reference evidence="3 4" key="1">
    <citation type="journal article" date="2014" name="Genome Biol.">
        <title>Transcriptome and methylome profiling reveals relics of genome dominance in the mesopolyploid Brassica oleracea.</title>
        <authorList>
            <person name="Parkin I.A."/>
            <person name="Koh C."/>
            <person name="Tang H."/>
            <person name="Robinson S.J."/>
            <person name="Kagale S."/>
            <person name="Clarke W.E."/>
            <person name="Town C.D."/>
            <person name="Nixon J."/>
            <person name="Krishnakumar V."/>
            <person name="Bidwell S.L."/>
            <person name="Denoeud F."/>
            <person name="Belcram H."/>
            <person name="Links M.G."/>
            <person name="Just J."/>
            <person name="Clarke C."/>
            <person name="Bender T."/>
            <person name="Huebert T."/>
            <person name="Mason A.S."/>
            <person name="Pires J.C."/>
            <person name="Barker G."/>
            <person name="Moore J."/>
            <person name="Walley P.G."/>
            <person name="Manoli S."/>
            <person name="Batley J."/>
            <person name="Edwards D."/>
            <person name="Nelson M.N."/>
            <person name="Wang X."/>
            <person name="Paterson A.H."/>
            <person name="King G."/>
            <person name="Bancroft I."/>
            <person name="Chalhoub B."/>
            <person name="Sharpe A.G."/>
        </authorList>
    </citation>
    <scope>NUCLEOTIDE SEQUENCE</scope>
    <source>
        <strain evidence="3 4">cv. TO1000</strain>
    </source>
</reference>
<dbReference type="eggNOG" id="KOG1721">
    <property type="taxonomic scope" value="Eukaryota"/>
</dbReference>
<proteinExistence type="predicted"/>
<evidence type="ECO:0000259" key="2">
    <source>
        <dbReference type="Pfam" id="PF22992"/>
    </source>
</evidence>
<feature type="region of interest" description="Disordered" evidence="1">
    <location>
        <begin position="1"/>
        <end position="74"/>
    </location>
</feature>
<dbReference type="HOGENOM" id="CLU_1598741_0_0_1"/>
<dbReference type="InterPro" id="IPR055185">
    <property type="entry name" value="C2CH-4th_BIRD-IDD"/>
</dbReference>
<organism evidence="3 4">
    <name type="scientific">Brassica oleracea var. oleracea</name>
    <dbReference type="NCBI Taxonomy" id="109376"/>
    <lineage>
        <taxon>Eukaryota</taxon>
        <taxon>Viridiplantae</taxon>
        <taxon>Streptophyta</taxon>
        <taxon>Embryophyta</taxon>
        <taxon>Tracheophyta</taxon>
        <taxon>Spermatophyta</taxon>
        <taxon>Magnoliopsida</taxon>
        <taxon>eudicotyledons</taxon>
        <taxon>Gunneridae</taxon>
        <taxon>Pentapetalae</taxon>
        <taxon>rosids</taxon>
        <taxon>malvids</taxon>
        <taxon>Brassicales</taxon>
        <taxon>Brassicaceae</taxon>
        <taxon>Brassiceae</taxon>
        <taxon>Brassica</taxon>
    </lineage>
</organism>
<dbReference type="STRING" id="109376.A0A0D3BN36"/>
<reference evidence="3" key="2">
    <citation type="submission" date="2015-03" db="UniProtKB">
        <authorList>
            <consortium name="EnsemblPlants"/>
        </authorList>
    </citation>
    <scope>IDENTIFICATION</scope>
</reference>
<evidence type="ECO:0000256" key="1">
    <source>
        <dbReference type="SAM" id="MobiDB-lite"/>
    </source>
</evidence>
<dbReference type="AlphaFoldDB" id="A0A0D3BN36"/>
<evidence type="ECO:0000313" key="4">
    <source>
        <dbReference type="Proteomes" id="UP000032141"/>
    </source>
</evidence>
<protein>
    <recommendedName>
        <fullName evidence="2">BIRD-IDD transcription factor fourth C2HC zinc finger domain-containing protein</fullName>
    </recommendedName>
</protein>
<dbReference type="Pfam" id="PF22992">
    <property type="entry name" value="C2CH-4th_BIRD-IDD"/>
    <property type="match status" value="1"/>
</dbReference>
<evidence type="ECO:0000313" key="3">
    <source>
        <dbReference type="EnsemblPlants" id="Bo3g184710.1"/>
    </source>
</evidence>
<feature type="domain" description="BIRD-IDD transcription factor fourth C2HC zinc finger" evidence="2">
    <location>
        <begin position="105"/>
        <end position="126"/>
    </location>
</feature>
<dbReference type="Proteomes" id="UP000032141">
    <property type="component" value="Chromosome C3"/>
</dbReference>
<name>A0A0D3BN36_BRAOL</name>
<accession>A0A0D3BN36</accession>
<dbReference type="Gramene" id="Bo3g184710.1">
    <property type="protein sequence ID" value="Bo3g184710.1"/>
    <property type="gene ID" value="Bo3g184710"/>
</dbReference>